<dbReference type="Proteomes" id="UP000012117">
    <property type="component" value="Unassembled WGS sequence"/>
</dbReference>
<organism evidence="1 2">
    <name type="scientific">Leptospira interrogans serovar Pyrogenes str. 200701872</name>
    <dbReference type="NCBI Taxonomy" id="1193029"/>
    <lineage>
        <taxon>Bacteria</taxon>
        <taxon>Pseudomonadati</taxon>
        <taxon>Spirochaetota</taxon>
        <taxon>Spirochaetia</taxon>
        <taxon>Leptospirales</taxon>
        <taxon>Leptospiraceae</taxon>
        <taxon>Leptospira</taxon>
    </lineage>
</organism>
<name>M7A6D4_LEPIR</name>
<reference evidence="1 2" key="1">
    <citation type="submission" date="2013-01" db="EMBL/GenBank/DDBJ databases">
        <authorList>
            <person name="Harkins D.M."/>
            <person name="Durkin A.S."/>
            <person name="Brinkac L.M."/>
            <person name="Haft D.H."/>
            <person name="Selengut J.D."/>
            <person name="Sanka R."/>
            <person name="DePew J."/>
            <person name="Purushe J."/>
            <person name="Picardeau M."/>
            <person name="Werts C."/>
            <person name="Goarant C."/>
            <person name="Vinetz J.M."/>
            <person name="Sutton G.G."/>
            <person name="Nierman W.C."/>
            <person name="Fouts D.E."/>
        </authorList>
    </citation>
    <scope>NUCLEOTIDE SEQUENCE [LARGE SCALE GENOMIC DNA]</scope>
    <source>
        <strain evidence="1 2">200701872</strain>
    </source>
</reference>
<evidence type="ECO:0000313" key="2">
    <source>
        <dbReference type="Proteomes" id="UP000012117"/>
    </source>
</evidence>
<dbReference type="BioCyc" id="LINT1193029:G11R4-4556-MONOMER"/>
<dbReference type="Gene3D" id="3.90.930.1">
    <property type="match status" value="1"/>
</dbReference>
<proteinExistence type="predicted"/>
<accession>M7A6D4</accession>
<comment type="caution">
    <text evidence="1">The sequence shown here is derived from an EMBL/GenBank/DDBJ whole genome shotgun (WGS) entry which is preliminary data.</text>
</comment>
<evidence type="ECO:0000313" key="1">
    <source>
        <dbReference type="EMBL" id="EMP06339.1"/>
    </source>
</evidence>
<dbReference type="InterPro" id="IPR011652">
    <property type="entry name" value="MORN_2"/>
</dbReference>
<protein>
    <submittedName>
        <fullName evidence="1">MORN repeat protein</fullName>
    </submittedName>
</protein>
<sequence>MMNGDEGNEEGLFERFYENGQLELKGNYTEGYRDNLWQKYFPDGELEYTGYYKNGKKVKTWFYYYPTHKTEAIEVFDDNGNFISRTTYFPNGTINCEMKKGLEPVCQTSISSK</sequence>
<dbReference type="EMBL" id="AKWN02000360">
    <property type="protein sequence ID" value="EMP06339.1"/>
    <property type="molecule type" value="Genomic_DNA"/>
</dbReference>
<dbReference type="SUPFAM" id="SSF82185">
    <property type="entry name" value="Histone H3 K4-specific methyltransferase SET7/9 N-terminal domain"/>
    <property type="match status" value="1"/>
</dbReference>
<dbReference type="AlphaFoldDB" id="M7A6D4"/>
<gene>
    <name evidence="1" type="ORF">LEP1GSC124_3076</name>
</gene>
<dbReference type="Pfam" id="PF07661">
    <property type="entry name" value="MORN_2"/>
    <property type="match status" value="2"/>
</dbReference>